<keyword evidence="1" id="KW-0805">Transcription regulation</keyword>
<dbReference type="Gene3D" id="1.10.10.10">
    <property type="entry name" value="Winged helix-like DNA-binding domain superfamily/Winged helix DNA-binding domain"/>
    <property type="match status" value="1"/>
</dbReference>
<dbReference type="EMBL" id="PSUL01000001">
    <property type="protein sequence ID" value="PPF16425.1"/>
    <property type="molecule type" value="Genomic_DNA"/>
</dbReference>
<dbReference type="AlphaFoldDB" id="A0ABD6WD09"/>
<dbReference type="PROSITE" id="PS50921">
    <property type="entry name" value="ANTAR"/>
    <property type="match status" value="1"/>
</dbReference>
<dbReference type="Proteomes" id="UP000237881">
    <property type="component" value="Unassembled WGS sequence"/>
</dbReference>
<proteinExistence type="predicted"/>
<dbReference type="SMART" id="SM01012">
    <property type="entry name" value="ANTAR"/>
    <property type="match status" value="1"/>
</dbReference>
<dbReference type="SUPFAM" id="SSF55781">
    <property type="entry name" value="GAF domain-like"/>
    <property type="match status" value="1"/>
</dbReference>
<feature type="domain" description="ANTAR" evidence="3">
    <location>
        <begin position="145"/>
        <end position="206"/>
    </location>
</feature>
<evidence type="ECO:0000313" key="4">
    <source>
        <dbReference type="EMBL" id="PPF16425.1"/>
    </source>
</evidence>
<dbReference type="Gene3D" id="3.30.450.40">
    <property type="match status" value="1"/>
</dbReference>
<keyword evidence="2" id="KW-0804">Transcription</keyword>
<accession>A0ABD6WD09</accession>
<sequence length="216" mass="22929">MNDTEDLAVLLASLVTVLPFEEAAASSLGAPFDVETLASSSVRAASLDEAQLDLGEGPAWDAFHTRRPVRASVADSGREPEWPFLASSFGRAGVCSVLALPLAFGPLHIGAVTLFALEAEPADDAAVKMAQSIVTLVGRTVTFRALAETQSGIAERDASLSRREVHQATGMVLSQTGTTPDDALLILRAYAYSHSRTLRDVAAEVVARRLDLYPDH</sequence>
<evidence type="ECO:0000259" key="3">
    <source>
        <dbReference type="PROSITE" id="PS50921"/>
    </source>
</evidence>
<evidence type="ECO:0000313" key="6">
    <source>
        <dbReference type="Proteomes" id="UP000237881"/>
    </source>
</evidence>
<protein>
    <submittedName>
        <fullName evidence="4">ANTAR domain-containing protein</fullName>
    </submittedName>
</protein>
<dbReference type="InterPro" id="IPR029016">
    <property type="entry name" value="GAF-like_dom_sf"/>
</dbReference>
<dbReference type="GeneID" id="49820561"/>
<evidence type="ECO:0000256" key="1">
    <source>
        <dbReference type="ARBA" id="ARBA00023015"/>
    </source>
</evidence>
<dbReference type="EMBL" id="PSVT01000001">
    <property type="protein sequence ID" value="PPH79937.1"/>
    <property type="molecule type" value="Genomic_DNA"/>
</dbReference>
<evidence type="ECO:0000256" key="2">
    <source>
        <dbReference type="ARBA" id="ARBA00023163"/>
    </source>
</evidence>
<dbReference type="KEGG" id="rry:C1O28_08755"/>
<dbReference type="InterPro" id="IPR003018">
    <property type="entry name" value="GAF"/>
</dbReference>
<organism evidence="4 6">
    <name type="scientific">Rathayibacter rathayi</name>
    <name type="common">Corynebacterium rathayi</name>
    <dbReference type="NCBI Taxonomy" id="33887"/>
    <lineage>
        <taxon>Bacteria</taxon>
        <taxon>Bacillati</taxon>
        <taxon>Actinomycetota</taxon>
        <taxon>Actinomycetes</taxon>
        <taxon>Micrococcales</taxon>
        <taxon>Microbacteriaceae</taxon>
        <taxon>Rathayibacter</taxon>
    </lineage>
</organism>
<dbReference type="Pfam" id="PF03861">
    <property type="entry name" value="ANTAR"/>
    <property type="match status" value="1"/>
</dbReference>
<name>A0ABD6WD09_RATRA</name>
<dbReference type="InterPro" id="IPR005561">
    <property type="entry name" value="ANTAR"/>
</dbReference>
<dbReference type="InterPro" id="IPR036388">
    <property type="entry name" value="WH-like_DNA-bd_sf"/>
</dbReference>
<reference evidence="6 7" key="1">
    <citation type="submission" date="2018-02" db="EMBL/GenBank/DDBJ databases">
        <title>Bacteriophage NCPPB3778 and a type I-E CRISPR drive the evolution of the US Biological Select Agent, Rathayibacter toxicus.</title>
        <authorList>
            <person name="Davis E.W.II."/>
            <person name="Tabima J.F."/>
            <person name="Weisberg A.J."/>
            <person name="Lopes L.D."/>
            <person name="Wiseman M.S."/>
            <person name="Wiseman M.S."/>
            <person name="Pupko T."/>
            <person name="Belcher M.S."/>
            <person name="Sechler A.J."/>
            <person name="Tancos M.A."/>
            <person name="Schroeder B.K."/>
            <person name="Murray T.D."/>
            <person name="Luster D.G."/>
            <person name="Schneider W.L."/>
            <person name="Rogers E."/>
            <person name="Andreote F.D."/>
            <person name="Grunwald N.J."/>
            <person name="Putnam M.L."/>
            <person name="Chang J.H."/>
        </authorList>
    </citation>
    <scope>NUCLEOTIDE SEQUENCE [LARGE SCALE GENOMIC DNA]</scope>
    <source>
        <strain evidence="5 7">AY1D6</strain>
        <strain evidence="4 6">AY1I9</strain>
    </source>
</reference>
<gene>
    <name evidence="4" type="ORF">C5C04_01230</name>
    <name evidence="5" type="ORF">C5C40_01235</name>
</gene>
<comment type="caution">
    <text evidence="4">The sequence shown here is derived from an EMBL/GenBank/DDBJ whole genome shotgun (WGS) entry which is preliminary data.</text>
</comment>
<dbReference type="RefSeq" id="WP_097165570.1">
    <property type="nucleotide sequence ID" value="NZ_CP028129.1"/>
</dbReference>
<evidence type="ECO:0000313" key="5">
    <source>
        <dbReference type="EMBL" id="PPH79937.1"/>
    </source>
</evidence>
<dbReference type="Proteomes" id="UP000239698">
    <property type="component" value="Unassembled WGS sequence"/>
</dbReference>
<dbReference type="Pfam" id="PF13185">
    <property type="entry name" value="GAF_2"/>
    <property type="match status" value="1"/>
</dbReference>
<keyword evidence="7" id="KW-1185">Reference proteome</keyword>
<evidence type="ECO:0000313" key="7">
    <source>
        <dbReference type="Proteomes" id="UP000239698"/>
    </source>
</evidence>